<dbReference type="PRINTS" id="PR00413">
    <property type="entry name" value="HADHALOGNASE"/>
</dbReference>
<protein>
    <submittedName>
        <fullName evidence="4">Phosphorylated carbohydrates phosphatase</fullName>
    </submittedName>
</protein>
<evidence type="ECO:0000313" key="4">
    <source>
        <dbReference type="EMBL" id="KHN31413.1"/>
    </source>
</evidence>
<dbReference type="PANTHER" id="PTHR46193:SF9">
    <property type="entry name" value="HALOACID DEHALOGENASE-LIKE HYDROLASE DOMAIN-CONTAINING PROTEIN SGPP"/>
    <property type="match status" value="1"/>
</dbReference>
<sequence length="163" mass="18076">QSSLTSLAPLEAVLFDIDGTLCDSDPLHYYAFCEMLLEIGFNGGVPISEEFFIETVAGKHNDDIALVLFPEQLKPLNGLDKVRKWIENHGLKRAAVTKAPRANAELMISILVLSYFFDVVIIGGECEHVKPHPDPYLKGLEALKASKDHTFVGKKIARKSQHC</sequence>
<dbReference type="InterPro" id="IPR051600">
    <property type="entry name" value="Beta-PGM-like"/>
</dbReference>
<dbReference type="GO" id="GO:0046872">
    <property type="term" value="F:metal ion binding"/>
    <property type="evidence" value="ECO:0007669"/>
    <property type="project" value="UniProtKB-KW"/>
</dbReference>
<dbReference type="GO" id="GO:0003824">
    <property type="term" value="F:catalytic activity"/>
    <property type="evidence" value="ECO:0007669"/>
    <property type="project" value="UniProtKB-ARBA"/>
</dbReference>
<evidence type="ECO:0000256" key="3">
    <source>
        <dbReference type="ARBA" id="ARBA00022842"/>
    </source>
</evidence>
<evidence type="ECO:0000256" key="2">
    <source>
        <dbReference type="ARBA" id="ARBA00022723"/>
    </source>
</evidence>
<accession>A0A0B2RHH1</accession>
<dbReference type="SUPFAM" id="SSF56784">
    <property type="entry name" value="HAD-like"/>
    <property type="match status" value="1"/>
</dbReference>
<dbReference type="Proteomes" id="UP000053555">
    <property type="component" value="Unassembled WGS sequence"/>
</dbReference>
<dbReference type="CDD" id="cd07505">
    <property type="entry name" value="HAD_BPGM-like"/>
    <property type="match status" value="1"/>
</dbReference>
<reference evidence="4" key="1">
    <citation type="submission" date="2014-07" db="EMBL/GenBank/DDBJ databases">
        <title>Identification of a novel salt tolerance gene in wild soybean by whole-genome sequencing.</title>
        <authorList>
            <person name="Lam H.-M."/>
            <person name="Qi X."/>
            <person name="Li M.-W."/>
            <person name="Liu X."/>
            <person name="Xie M."/>
            <person name="Ni M."/>
            <person name="Xu X."/>
        </authorList>
    </citation>
    <scope>NUCLEOTIDE SEQUENCE [LARGE SCALE GENOMIC DNA]</scope>
    <source>
        <tissue evidence="4">Root</tissue>
    </source>
</reference>
<dbReference type="SFLD" id="SFLDS00003">
    <property type="entry name" value="Haloacid_Dehalogenase"/>
    <property type="match status" value="1"/>
</dbReference>
<dbReference type="InterPro" id="IPR023198">
    <property type="entry name" value="PGP-like_dom2"/>
</dbReference>
<dbReference type="PANTHER" id="PTHR46193">
    <property type="entry name" value="6-PHOSPHOGLUCONATE PHOSPHATASE"/>
    <property type="match status" value="1"/>
</dbReference>
<dbReference type="Gene3D" id="1.10.150.240">
    <property type="entry name" value="Putative phosphatase, domain 2"/>
    <property type="match status" value="1"/>
</dbReference>
<organism evidence="4">
    <name type="scientific">Glycine soja</name>
    <name type="common">Wild soybean</name>
    <dbReference type="NCBI Taxonomy" id="3848"/>
    <lineage>
        <taxon>Eukaryota</taxon>
        <taxon>Viridiplantae</taxon>
        <taxon>Streptophyta</taxon>
        <taxon>Embryophyta</taxon>
        <taxon>Tracheophyta</taxon>
        <taxon>Spermatophyta</taxon>
        <taxon>Magnoliopsida</taxon>
        <taxon>eudicotyledons</taxon>
        <taxon>Gunneridae</taxon>
        <taxon>Pentapetalae</taxon>
        <taxon>rosids</taxon>
        <taxon>fabids</taxon>
        <taxon>Fabales</taxon>
        <taxon>Fabaceae</taxon>
        <taxon>Papilionoideae</taxon>
        <taxon>50 kb inversion clade</taxon>
        <taxon>NPAAA clade</taxon>
        <taxon>indigoferoid/millettioid clade</taxon>
        <taxon>Phaseoleae</taxon>
        <taxon>Glycine</taxon>
        <taxon>Glycine subgen. Soja</taxon>
    </lineage>
</organism>
<dbReference type="InterPro" id="IPR023214">
    <property type="entry name" value="HAD_sf"/>
</dbReference>
<feature type="non-terminal residue" evidence="4">
    <location>
        <position position="1"/>
    </location>
</feature>
<dbReference type="SFLD" id="SFLDG01129">
    <property type="entry name" value="C1.5:_HAD__Beta-PGM__Phosphata"/>
    <property type="match status" value="1"/>
</dbReference>
<proteinExistence type="predicted"/>
<gene>
    <name evidence="4" type="ORF">glysoja_046074</name>
</gene>
<name>A0A0B2RHH1_GLYSO</name>
<dbReference type="InterPro" id="IPR041492">
    <property type="entry name" value="HAD_2"/>
</dbReference>
<keyword evidence="3" id="KW-0460">Magnesium</keyword>
<comment type="cofactor">
    <cofactor evidence="1">
        <name>Mg(2+)</name>
        <dbReference type="ChEBI" id="CHEBI:18420"/>
    </cofactor>
</comment>
<dbReference type="AlphaFoldDB" id="A0A0B2RHH1"/>
<dbReference type="Pfam" id="PF13419">
    <property type="entry name" value="HAD_2"/>
    <property type="match status" value="1"/>
</dbReference>
<dbReference type="InterPro" id="IPR006439">
    <property type="entry name" value="HAD-SF_hydro_IA"/>
</dbReference>
<dbReference type="Gene3D" id="3.40.50.1000">
    <property type="entry name" value="HAD superfamily/HAD-like"/>
    <property type="match status" value="2"/>
</dbReference>
<dbReference type="EMBL" id="KN651137">
    <property type="protein sequence ID" value="KHN31413.1"/>
    <property type="molecule type" value="Genomic_DNA"/>
</dbReference>
<evidence type="ECO:0000256" key="1">
    <source>
        <dbReference type="ARBA" id="ARBA00001946"/>
    </source>
</evidence>
<dbReference type="InterPro" id="IPR036412">
    <property type="entry name" value="HAD-like_sf"/>
</dbReference>
<keyword evidence="2" id="KW-0479">Metal-binding</keyword>